<accession>A0AAW0CB87</accession>
<dbReference type="EMBL" id="JAWWNJ010000019">
    <property type="protein sequence ID" value="KAK7036246.1"/>
    <property type="molecule type" value="Genomic_DNA"/>
</dbReference>
<name>A0AAW0CB87_9AGAR</name>
<feature type="signal peptide" evidence="1">
    <location>
        <begin position="1"/>
        <end position="20"/>
    </location>
</feature>
<evidence type="ECO:0000313" key="3">
    <source>
        <dbReference type="Proteomes" id="UP001362999"/>
    </source>
</evidence>
<comment type="caution">
    <text evidence="2">The sequence shown here is derived from an EMBL/GenBank/DDBJ whole genome shotgun (WGS) entry which is preliminary data.</text>
</comment>
<evidence type="ECO:0000313" key="2">
    <source>
        <dbReference type="EMBL" id="KAK7036246.1"/>
    </source>
</evidence>
<organism evidence="2 3">
    <name type="scientific">Favolaschia claudopus</name>
    <dbReference type="NCBI Taxonomy" id="2862362"/>
    <lineage>
        <taxon>Eukaryota</taxon>
        <taxon>Fungi</taxon>
        <taxon>Dikarya</taxon>
        <taxon>Basidiomycota</taxon>
        <taxon>Agaricomycotina</taxon>
        <taxon>Agaricomycetes</taxon>
        <taxon>Agaricomycetidae</taxon>
        <taxon>Agaricales</taxon>
        <taxon>Marasmiineae</taxon>
        <taxon>Mycenaceae</taxon>
        <taxon>Favolaschia</taxon>
    </lineage>
</organism>
<proteinExistence type="predicted"/>
<sequence>MVYHLKFTLLFLAILPAVLSAPQPRSQCGPGPYDPKCPPQDICCHHGGLGNICQPKISQITCPAPIEL</sequence>
<protein>
    <submittedName>
        <fullName evidence="2">Uncharacterized protein</fullName>
    </submittedName>
</protein>
<dbReference type="AlphaFoldDB" id="A0AAW0CB87"/>
<keyword evidence="1" id="KW-0732">Signal</keyword>
<feature type="chain" id="PRO_5043609139" evidence="1">
    <location>
        <begin position="21"/>
        <end position="68"/>
    </location>
</feature>
<gene>
    <name evidence="2" type="ORF">R3P38DRAFT_2911137</name>
</gene>
<reference evidence="2 3" key="1">
    <citation type="journal article" date="2024" name="J Genomics">
        <title>Draft genome sequencing and assembly of Favolaschia claudopus CIRM-BRFM 2984 isolated from oak limbs.</title>
        <authorList>
            <person name="Navarro D."/>
            <person name="Drula E."/>
            <person name="Chaduli D."/>
            <person name="Cazenave R."/>
            <person name="Ahrendt S."/>
            <person name="Wang J."/>
            <person name="Lipzen A."/>
            <person name="Daum C."/>
            <person name="Barry K."/>
            <person name="Grigoriev I.V."/>
            <person name="Favel A."/>
            <person name="Rosso M.N."/>
            <person name="Martin F."/>
        </authorList>
    </citation>
    <scope>NUCLEOTIDE SEQUENCE [LARGE SCALE GENOMIC DNA]</scope>
    <source>
        <strain evidence="2 3">CIRM-BRFM 2984</strain>
    </source>
</reference>
<evidence type="ECO:0000256" key="1">
    <source>
        <dbReference type="SAM" id="SignalP"/>
    </source>
</evidence>
<keyword evidence="3" id="KW-1185">Reference proteome</keyword>
<dbReference type="Proteomes" id="UP001362999">
    <property type="component" value="Unassembled WGS sequence"/>
</dbReference>